<organism evidence="2 3">
    <name type="scientific">Methylomonas subterranea</name>
    <dbReference type="NCBI Taxonomy" id="2952225"/>
    <lineage>
        <taxon>Bacteria</taxon>
        <taxon>Pseudomonadati</taxon>
        <taxon>Pseudomonadota</taxon>
        <taxon>Gammaproteobacteria</taxon>
        <taxon>Methylococcales</taxon>
        <taxon>Methylococcaceae</taxon>
        <taxon>Methylomonas</taxon>
    </lineage>
</organism>
<dbReference type="PANTHER" id="PTHR37422:SF13">
    <property type="entry name" value="LIPOPOLYSACCHARIDE BIOSYNTHESIS PROTEIN PA4999-RELATED"/>
    <property type="match status" value="1"/>
</dbReference>
<evidence type="ECO:0008006" key="4">
    <source>
        <dbReference type="Google" id="ProtNLM"/>
    </source>
</evidence>
<feature type="transmembrane region" description="Helical" evidence="1">
    <location>
        <begin position="672"/>
        <end position="691"/>
    </location>
</feature>
<proteinExistence type="predicted"/>
<keyword evidence="1" id="KW-1133">Transmembrane helix</keyword>
<feature type="transmembrane region" description="Helical" evidence="1">
    <location>
        <begin position="703"/>
        <end position="720"/>
    </location>
</feature>
<feature type="transmembrane region" description="Helical" evidence="1">
    <location>
        <begin position="230"/>
        <end position="252"/>
    </location>
</feature>
<feature type="transmembrane region" description="Helical" evidence="1">
    <location>
        <begin position="400"/>
        <end position="420"/>
    </location>
</feature>
<dbReference type="EMBL" id="JANIBJ010000008">
    <property type="protein sequence ID" value="MCQ8103600.1"/>
    <property type="molecule type" value="Genomic_DNA"/>
</dbReference>
<evidence type="ECO:0000313" key="2">
    <source>
        <dbReference type="EMBL" id="MCQ8103600.1"/>
    </source>
</evidence>
<protein>
    <recommendedName>
        <fullName evidence="4">O-antigen polymerase</fullName>
    </recommendedName>
</protein>
<feature type="transmembrane region" description="Helical" evidence="1">
    <location>
        <begin position="338"/>
        <end position="355"/>
    </location>
</feature>
<feature type="transmembrane region" description="Helical" evidence="1">
    <location>
        <begin position="141"/>
        <end position="161"/>
    </location>
</feature>
<keyword evidence="1" id="KW-0812">Transmembrane</keyword>
<keyword evidence="1" id="KW-0472">Membrane</keyword>
<evidence type="ECO:0000313" key="3">
    <source>
        <dbReference type="Proteomes" id="UP001524499"/>
    </source>
</evidence>
<feature type="transmembrane region" description="Helical" evidence="1">
    <location>
        <begin position="732"/>
        <end position="749"/>
    </location>
</feature>
<feature type="transmembrane region" description="Helical" evidence="1">
    <location>
        <begin position="109"/>
        <end position="129"/>
    </location>
</feature>
<accession>A0ABT1TDR9</accession>
<feature type="transmembrane region" description="Helical" evidence="1">
    <location>
        <begin position="432"/>
        <end position="450"/>
    </location>
</feature>
<gene>
    <name evidence="2" type="ORF">NP590_05750</name>
</gene>
<dbReference type="PANTHER" id="PTHR37422">
    <property type="entry name" value="TEICHURONIC ACID BIOSYNTHESIS PROTEIN TUAE"/>
    <property type="match status" value="1"/>
</dbReference>
<comment type="caution">
    <text evidence="2">The sequence shown here is derived from an EMBL/GenBank/DDBJ whole genome shotgun (WGS) entry which is preliminary data.</text>
</comment>
<feature type="transmembrane region" description="Helical" evidence="1">
    <location>
        <begin position="259"/>
        <end position="276"/>
    </location>
</feature>
<reference evidence="2 3" key="1">
    <citation type="submission" date="2022-07" db="EMBL/GenBank/DDBJ databases">
        <title>Methylomonas rivi sp. nov., Methylomonas rosea sp. nov., Methylomonas aureus sp. nov. and Methylomonas subterranea sp. nov., four novel methanotrophs isolated from a freshwater creek and the deep terrestrial subsurface.</title>
        <authorList>
            <person name="Abin C."/>
            <person name="Sankaranarayanan K."/>
            <person name="Garner C."/>
            <person name="Sindelar R."/>
            <person name="Kotary K."/>
            <person name="Garner R."/>
            <person name="Barclay S."/>
            <person name="Lawson P."/>
            <person name="Krumholz L."/>
        </authorList>
    </citation>
    <scope>NUCLEOTIDE SEQUENCE [LARGE SCALE GENOMIC DNA]</scope>
    <source>
        <strain evidence="2 3">SURF-2</strain>
    </source>
</reference>
<evidence type="ECO:0000256" key="1">
    <source>
        <dbReference type="SAM" id="Phobius"/>
    </source>
</evidence>
<feature type="transmembrane region" description="Helical" evidence="1">
    <location>
        <begin position="282"/>
        <end position="299"/>
    </location>
</feature>
<keyword evidence="3" id="KW-1185">Reference proteome</keyword>
<feature type="transmembrane region" description="Helical" evidence="1">
    <location>
        <begin position="12"/>
        <end position="28"/>
    </location>
</feature>
<name>A0ABT1TDR9_9GAMM</name>
<dbReference type="InterPro" id="IPR051533">
    <property type="entry name" value="WaaL-like"/>
</dbReference>
<dbReference type="RefSeq" id="WP_256601309.1">
    <property type="nucleotide sequence ID" value="NZ_JANIBJ010000008.1"/>
</dbReference>
<sequence length="755" mass="85599">MSSLAANRYSFLSKGFSLLAVFAAGYLISIYPDIGWFKFVICAIYAGLLLFEPKLGFFFLTAFIPVLDFGVWTGNILFSEYDVLFLLTLAVLFWKQNNIFSVKYKGDTLFYALLIWYVLCGFIGFFDYFSEHFSDDIYQSPLNGIRVGKGFISAWLAWYVTRASLLENYRLTLLMLGAGILCGLLLLALGVLWERHVFSSILLSGNIYEFFETLLDFSSTYRITGFFSGMHVGGTALDGYLVCVLPLVFYIVTRQKKQSYFLLSILVFALGLYSLIVTFTRMTIAGFAISFVISGILLYRDNKRLVVKSGLRMFDVYYVFLFVAVIFILTVIKSQAGYQALLFGIMVFFASIVVIHKVKPDIVFVGFLLIMLFSLGVYGVNDSITESQWHQDVDSLNALVIAVTSVVVLMFLGVASGVIFKIKGIKLKDIGIPALVGGGFLIIIVGMGSTRMTERMQGVSSDLQTRSRHWADVIDSAYSDSFWRPFWGFGMGSMPKLYYRSHLDDMPLPNYRWVENDGKTLLEIGKGGYPYFQKITLKPDTVYNLLAVVKFEDEGGILGVDICHKHILFSDQWQPDCVKKDFRLKLGGWQTLQWSFNSGNLGRRGWLDWPPTLQIHNYGSGIMSVDTIEITDSSGVQILKNSDFDNRLNHWFWISDFEHLPWHSKQLFLQVWLEQGWIGLLLFILLIGFGFRHQWKLLDSGESIPIAIVPSMIAMIGLGLTDEYIDEPQTTLMTFAVFFAALQWPLNNVREKALA</sequence>
<feature type="transmembrane region" description="Helical" evidence="1">
    <location>
        <begin position="173"/>
        <end position="193"/>
    </location>
</feature>
<feature type="transmembrane region" description="Helical" evidence="1">
    <location>
        <begin position="311"/>
        <end position="332"/>
    </location>
</feature>
<dbReference type="Proteomes" id="UP001524499">
    <property type="component" value="Unassembled WGS sequence"/>
</dbReference>
<feature type="transmembrane region" description="Helical" evidence="1">
    <location>
        <begin position="362"/>
        <end position="380"/>
    </location>
</feature>